<comment type="subcellular location">
    <subcellularLocation>
        <location evidence="1">Mitochondrion inner membrane</location>
    </subcellularLocation>
</comment>
<feature type="compositionally biased region" description="Basic and acidic residues" evidence="7">
    <location>
        <begin position="80"/>
        <end position="92"/>
    </location>
</feature>
<dbReference type="GeneID" id="19301082"/>
<gene>
    <name evidence="8" type="ORF">GLOTRDRAFT_124352</name>
</gene>
<dbReference type="OrthoDB" id="5947505at2759"/>
<evidence type="ECO:0000313" key="8">
    <source>
        <dbReference type="EMBL" id="EPQ60601.1"/>
    </source>
</evidence>
<name>S7QM12_GLOTA</name>
<dbReference type="KEGG" id="gtr:GLOTRDRAFT_124352"/>
<dbReference type="InterPro" id="IPR036418">
    <property type="entry name" value="Cyt_c_oxidase_su6a_sf"/>
</dbReference>
<dbReference type="eggNOG" id="KOG3469">
    <property type="taxonomic scope" value="Eukaryota"/>
</dbReference>
<dbReference type="HOGENOM" id="CLU_122515_0_2_1"/>
<feature type="region of interest" description="Disordered" evidence="7">
    <location>
        <begin position="80"/>
        <end position="99"/>
    </location>
</feature>
<evidence type="ECO:0000256" key="7">
    <source>
        <dbReference type="SAM" id="MobiDB-lite"/>
    </source>
</evidence>
<comment type="similarity">
    <text evidence="6">Belongs to the cytochrome c oxidase subunit 6A family.</text>
</comment>
<dbReference type="STRING" id="670483.S7QM12"/>
<reference evidence="8 9" key="1">
    <citation type="journal article" date="2012" name="Science">
        <title>The Paleozoic origin of enzymatic lignin decomposition reconstructed from 31 fungal genomes.</title>
        <authorList>
            <person name="Floudas D."/>
            <person name="Binder M."/>
            <person name="Riley R."/>
            <person name="Barry K."/>
            <person name="Blanchette R.A."/>
            <person name="Henrissat B."/>
            <person name="Martinez A.T."/>
            <person name="Otillar R."/>
            <person name="Spatafora J.W."/>
            <person name="Yadav J.S."/>
            <person name="Aerts A."/>
            <person name="Benoit I."/>
            <person name="Boyd A."/>
            <person name="Carlson A."/>
            <person name="Copeland A."/>
            <person name="Coutinho P.M."/>
            <person name="de Vries R.P."/>
            <person name="Ferreira P."/>
            <person name="Findley K."/>
            <person name="Foster B."/>
            <person name="Gaskell J."/>
            <person name="Glotzer D."/>
            <person name="Gorecki P."/>
            <person name="Heitman J."/>
            <person name="Hesse C."/>
            <person name="Hori C."/>
            <person name="Igarashi K."/>
            <person name="Jurgens J.A."/>
            <person name="Kallen N."/>
            <person name="Kersten P."/>
            <person name="Kohler A."/>
            <person name="Kuees U."/>
            <person name="Kumar T.K.A."/>
            <person name="Kuo A."/>
            <person name="LaButti K."/>
            <person name="Larrondo L.F."/>
            <person name="Lindquist E."/>
            <person name="Ling A."/>
            <person name="Lombard V."/>
            <person name="Lucas S."/>
            <person name="Lundell T."/>
            <person name="Martin R."/>
            <person name="McLaughlin D.J."/>
            <person name="Morgenstern I."/>
            <person name="Morin E."/>
            <person name="Murat C."/>
            <person name="Nagy L.G."/>
            <person name="Nolan M."/>
            <person name="Ohm R.A."/>
            <person name="Patyshakuliyeva A."/>
            <person name="Rokas A."/>
            <person name="Ruiz-Duenas F.J."/>
            <person name="Sabat G."/>
            <person name="Salamov A."/>
            <person name="Samejima M."/>
            <person name="Schmutz J."/>
            <person name="Slot J.C."/>
            <person name="St John F."/>
            <person name="Stenlid J."/>
            <person name="Sun H."/>
            <person name="Sun S."/>
            <person name="Syed K."/>
            <person name="Tsang A."/>
            <person name="Wiebenga A."/>
            <person name="Young D."/>
            <person name="Pisabarro A."/>
            <person name="Eastwood D.C."/>
            <person name="Martin F."/>
            <person name="Cullen D."/>
            <person name="Grigoriev I.V."/>
            <person name="Hibbett D.S."/>
        </authorList>
    </citation>
    <scope>NUCLEOTIDE SEQUENCE [LARGE SCALE GENOMIC DNA]</scope>
    <source>
        <strain evidence="8 9">ATCC 11539</strain>
    </source>
</reference>
<organism evidence="8 9">
    <name type="scientific">Gloeophyllum trabeum (strain ATCC 11539 / FP-39264 / Madison 617)</name>
    <name type="common">Brown rot fungus</name>
    <dbReference type="NCBI Taxonomy" id="670483"/>
    <lineage>
        <taxon>Eukaryota</taxon>
        <taxon>Fungi</taxon>
        <taxon>Dikarya</taxon>
        <taxon>Basidiomycota</taxon>
        <taxon>Agaricomycotina</taxon>
        <taxon>Agaricomycetes</taxon>
        <taxon>Gloeophyllales</taxon>
        <taxon>Gloeophyllaceae</taxon>
        <taxon>Gloeophyllum</taxon>
    </lineage>
</organism>
<dbReference type="InterPro" id="IPR001349">
    <property type="entry name" value="Cyt_c_oxidase_su6a"/>
</dbReference>
<dbReference type="Gene3D" id="4.10.95.10">
    <property type="entry name" value="Cytochrome c oxidase, subunit VIa"/>
    <property type="match status" value="1"/>
</dbReference>
<dbReference type="AlphaFoldDB" id="S7QM12"/>
<dbReference type="PANTHER" id="PTHR11504:SF0">
    <property type="entry name" value="CYTOCHROME C OXIDASE SUBUNIT"/>
    <property type="match status" value="1"/>
</dbReference>
<dbReference type="GO" id="GO:0030234">
    <property type="term" value="F:enzyme regulator activity"/>
    <property type="evidence" value="ECO:0007669"/>
    <property type="project" value="TreeGrafter"/>
</dbReference>
<dbReference type="RefSeq" id="XP_007860974.1">
    <property type="nucleotide sequence ID" value="XM_007862783.1"/>
</dbReference>
<evidence type="ECO:0000256" key="3">
    <source>
        <dbReference type="ARBA" id="ARBA00022946"/>
    </source>
</evidence>
<keyword evidence="3" id="KW-0809">Transit peptide</keyword>
<dbReference type="PANTHER" id="PTHR11504">
    <property type="entry name" value="CYTOCHROME C OXIDASE POLYPEPTIDE VIA"/>
    <property type="match status" value="1"/>
</dbReference>
<evidence type="ECO:0000256" key="1">
    <source>
        <dbReference type="ARBA" id="ARBA00004273"/>
    </source>
</evidence>
<keyword evidence="2" id="KW-0999">Mitochondrion inner membrane</keyword>
<dbReference type="Proteomes" id="UP000030669">
    <property type="component" value="Unassembled WGS sequence"/>
</dbReference>
<dbReference type="OMA" id="KLPWMVD"/>
<keyword evidence="9" id="KW-1185">Reference proteome</keyword>
<evidence type="ECO:0000256" key="6">
    <source>
        <dbReference type="RuleBase" id="RU004396"/>
    </source>
</evidence>
<keyword evidence="4" id="KW-0496">Mitochondrion</keyword>
<evidence type="ECO:0000313" key="9">
    <source>
        <dbReference type="Proteomes" id="UP000030669"/>
    </source>
</evidence>
<sequence>MSAALARYATRSLFRSAARARGYATVEVQPTQEWIAKREAVRHHAEETTQLWRRVSYFICAPGIIVTAIWVRNVEAEHEAHEEHLKEEHGGELPEPPAYDYMNKRVKPFPWGNNTLFFNPKKNKDMNQAAEE</sequence>
<evidence type="ECO:0000256" key="2">
    <source>
        <dbReference type="ARBA" id="ARBA00022792"/>
    </source>
</evidence>
<accession>S7QM12</accession>
<evidence type="ECO:0000256" key="5">
    <source>
        <dbReference type="ARBA" id="ARBA00023136"/>
    </source>
</evidence>
<proteinExistence type="inferred from homology"/>
<dbReference type="EMBL" id="KB469296">
    <property type="protein sequence ID" value="EPQ60601.1"/>
    <property type="molecule type" value="Genomic_DNA"/>
</dbReference>
<evidence type="ECO:0000256" key="4">
    <source>
        <dbReference type="ARBA" id="ARBA00023128"/>
    </source>
</evidence>
<dbReference type="SUPFAM" id="SSF81411">
    <property type="entry name" value="Mitochondrial cytochrome c oxidase subunit VIa"/>
    <property type="match status" value="1"/>
</dbReference>
<dbReference type="Pfam" id="PF02046">
    <property type="entry name" value="COX6A"/>
    <property type="match status" value="1"/>
</dbReference>
<dbReference type="GO" id="GO:0005743">
    <property type="term" value="C:mitochondrial inner membrane"/>
    <property type="evidence" value="ECO:0007669"/>
    <property type="project" value="UniProtKB-SubCell"/>
</dbReference>
<keyword evidence="5" id="KW-0472">Membrane</keyword>
<protein>
    <submittedName>
        <fullName evidence="8">Mitochondrial cytochrome c oxidase subunit VIa</fullName>
    </submittedName>
</protein>
<dbReference type="GO" id="GO:0006123">
    <property type="term" value="P:mitochondrial electron transport, cytochrome c to oxygen"/>
    <property type="evidence" value="ECO:0007669"/>
    <property type="project" value="TreeGrafter"/>
</dbReference>